<name>A0A5A7Q9U2_STRAF</name>
<reference evidence="2" key="1">
    <citation type="journal article" date="2019" name="Curr. Biol.">
        <title>Genome Sequence of Striga asiatica Provides Insight into the Evolution of Plant Parasitism.</title>
        <authorList>
            <person name="Yoshida S."/>
            <person name="Kim S."/>
            <person name="Wafula E.K."/>
            <person name="Tanskanen J."/>
            <person name="Kim Y.M."/>
            <person name="Honaas L."/>
            <person name="Yang Z."/>
            <person name="Spallek T."/>
            <person name="Conn C.E."/>
            <person name="Ichihashi Y."/>
            <person name="Cheong K."/>
            <person name="Cui S."/>
            <person name="Der J.P."/>
            <person name="Gundlach H."/>
            <person name="Jiao Y."/>
            <person name="Hori C."/>
            <person name="Ishida J.K."/>
            <person name="Kasahara H."/>
            <person name="Kiba T."/>
            <person name="Kim M.S."/>
            <person name="Koo N."/>
            <person name="Laohavisit A."/>
            <person name="Lee Y.H."/>
            <person name="Lumba S."/>
            <person name="McCourt P."/>
            <person name="Mortimer J.C."/>
            <person name="Mutuku J.M."/>
            <person name="Nomura T."/>
            <person name="Sasaki-Sekimoto Y."/>
            <person name="Seto Y."/>
            <person name="Wang Y."/>
            <person name="Wakatake T."/>
            <person name="Sakakibara H."/>
            <person name="Demura T."/>
            <person name="Yamaguchi S."/>
            <person name="Yoneyama K."/>
            <person name="Manabe R.I."/>
            <person name="Nelson D.C."/>
            <person name="Schulman A.H."/>
            <person name="Timko M.P."/>
            <person name="dePamphilis C.W."/>
            <person name="Choi D."/>
            <person name="Shirasu K."/>
        </authorList>
    </citation>
    <scope>NUCLEOTIDE SEQUENCE [LARGE SCALE GENOMIC DNA]</scope>
    <source>
        <strain evidence="2">cv. UVA1</strain>
    </source>
</reference>
<evidence type="ECO:0000313" key="2">
    <source>
        <dbReference type="Proteomes" id="UP000325081"/>
    </source>
</evidence>
<organism evidence="1 2">
    <name type="scientific">Striga asiatica</name>
    <name type="common">Asiatic witchweed</name>
    <name type="synonym">Buchnera asiatica</name>
    <dbReference type="NCBI Taxonomy" id="4170"/>
    <lineage>
        <taxon>Eukaryota</taxon>
        <taxon>Viridiplantae</taxon>
        <taxon>Streptophyta</taxon>
        <taxon>Embryophyta</taxon>
        <taxon>Tracheophyta</taxon>
        <taxon>Spermatophyta</taxon>
        <taxon>Magnoliopsida</taxon>
        <taxon>eudicotyledons</taxon>
        <taxon>Gunneridae</taxon>
        <taxon>Pentapetalae</taxon>
        <taxon>asterids</taxon>
        <taxon>lamiids</taxon>
        <taxon>Lamiales</taxon>
        <taxon>Orobanchaceae</taxon>
        <taxon>Buchnereae</taxon>
        <taxon>Striga</taxon>
    </lineage>
</organism>
<evidence type="ECO:0000313" key="1">
    <source>
        <dbReference type="EMBL" id="GER41187.1"/>
    </source>
</evidence>
<dbReference type="Proteomes" id="UP000325081">
    <property type="component" value="Unassembled WGS sequence"/>
</dbReference>
<sequence length="138" mass="14454">MSLKISVEIFGSVMAEFGFIGDESPEFMLQFRSVETADPTAEGMNRRRETTMVGDPWLIAIEDLFDAVLEAKEEVEVAVADVCVNGDDKEAEAREGEANLGSGAGLAAFAGGDELDAGGSRRRAAAYNCAGGLGWGGG</sequence>
<keyword evidence="2" id="KW-1185">Reference proteome</keyword>
<protein>
    <submittedName>
        <fullName evidence="1">Acetaldehyde dehydrogenase 2</fullName>
    </submittedName>
</protein>
<proteinExistence type="predicted"/>
<gene>
    <name evidence="1" type="ORF">STAS_17898</name>
</gene>
<dbReference type="EMBL" id="BKCP01006071">
    <property type="protein sequence ID" value="GER41187.1"/>
    <property type="molecule type" value="Genomic_DNA"/>
</dbReference>
<dbReference type="AlphaFoldDB" id="A0A5A7Q9U2"/>
<accession>A0A5A7Q9U2</accession>
<comment type="caution">
    <text evidence="1">The sequence shown here is derived from an EMBL/GenBank/DDBJ whole genome shotgun (WGS) entry which is preliminary data.</text>
</comment>